<accession>A0AAD7DRF2</accession>
<evidence type="ECO:0000313" key="2">
    <source>
        <dbReference type="EMBL" id="KAJ7698009.1"/>
    </source>
</evidence>
<dbReference type="AlphaFoldDB" id="A0AAD7DRF2"/>
<dbReference type="Proteomes" id="UP001221757">
    <property type="component" value="Unassembled WGS sequence"/>
</dbReference>
<dbReference type="EMBL" id="JARKIE010000027">
    <property type="protein sequence ID" value="KAJ7698009.1"/>
    <property type="molecule type" value="Genomic_DNA"/>
</dbReference>
<organism evidence="2 3">
    <name type="scientific">Mycena rosella</name>
    <name type="common">Pink bonnet</name>
    <name type="synonym">Agaricus rosellus</name>
    <dbReference type="NCBI Taxonomy" id="1033263"/>
    <lineage>
        <taxon>Eukaryota</taxon>
        <taxon>Fungi</taxon>
        <taxon>Dikarya</taxon>
        <taxon>Basidiomycota</taxon>
        <taxon>Agaricomycotina</taxon>
        <taxon>Agaricomycetes</taxon>
        <taxon>Agaricomycetidae</taxon>
        <taxon>Agaricales</taxon>
        <taxon>Marasmiineae</taxon>
        <taxon>Mycenaceae</taxon>
        <taxon>Mycena</taxon>
    </lineage>
</organism>
<evidence type="ECO:0000256" key="1">
    <source>
        <dbReference type="SAM" id="MobiDB-lite"/>
    </source>
</evidence>
<gene>
    <name evidence="2" type="ORF">B0H17DRAFT_1129953</name>
</gene>
<keyword evidence="3" id="KW-1185">Reference proteome</keyword>
<comment type="caution">
    <text evidence="2">The sequence shown here is derived from an EMBL/GenBank/DDBJ whole genome shotgun (WGS) entry which is preliminary data.</text>
</comment>
<feature type="region of interest" description="Disordered" evidence="1">
    <location>
        <begin position="1"/>
        <end position="23"/>
    </location>
</feature>
<sequence>MRADRVATRQDERQSASGTTEMKPVKADGCTVTVIRPPSRPVGPLELLLGGMVSAVPSTVIPVKKTAEDGDGTACTAFHKVVQRGSQRPSGQNSNPANQIRANADISILALDHHVAPSHVSIGPFRVADFELISTGFQFDFEVGQIHLKSDFGTFGTLTSERRFNFRVMCPITWDNNDILKHQQ</sequence>
<protein>
    <submittedName>
        <fullName evidence="2">Uncharacterized protein</fullName>
    </submittedName>
</protein>
<reference evidence="2" key="1">
    <citation type="submission" date="2023-03" db="EMBL/GenBank/DDBJ databases">
        <title>Massive genome expansion in bonnet fungi (Mycena s.s.) driven by repeated elements and novel gene families across ecological guilds.</title>
        <authorList>
            <consortium name="Lawrence Berkeley National Laboratory"/>
            <person name="Harder C.B."/>
            <person name="Miyauchi S."/>
            <person name="Viragh M."/>
            <person name="Kuo A."/>
            <person name="Thoen E."/>
            <person name="Andreopoulos B."/>
            <person name="Lu D."/>
            <person name="Skrede I."/>
            <person name="Drula E."/>
            <person name="Henrissat B."/>
            <person name="Morin E."/>
            <person name="Kohler A."/>
            <person name="Barry K."/>
            <person name="LaButti K."/>
            <person name="Morin E."/>
            <person name="Salamov A."/>
            <person name="Lipzen A."/>
            <person name="Mereny Z."/>
            <person name="Hegedus B."/>
            <person name="Baldrian P."/>
            <person name="Stursova M."/>
            <person name="Weitz H."/>
            <person name="Taylor A."/>
            <person name="Grigoriev I.V."/>
            <person name="Nagy L.G."/>
            <person name="Martin F."/>
            <person name="Kauserud H."/>
        </authorList>
    </citation>
    <scope>NUCLEOTIDE SEQUENCE</scope>
    <source>
        <strain evidence="2">CBHHK067</strain>
    </source>
</reference>
<proteinExistence type="predicted"/>
<name>A0AAD7DRF2_MYCRO</name>
<feature type="compositionally biased region" description="Basic and acidic residues" evidence="1">
    <location>
        <begin position="1"/>
        <end position="14"/>
    </location>
</feature>
<evidence type="ECO:0000313" key="3">
    <source>
        <dbReference type="Proteomes" id="UP001221757"/>
    </source>
</evidence>